<accession>A0A7W6EW64</accession>
<keyword evidence="4 6" id="KW-1133">Transmembrane helix</keyword>
<dbReference type="PROSITE" id="PS50850">
    <property type="entry name" value="MFS"/>
    <property type="match status" value="1"/>
</dbReference>
<dbReference type="PANTHER" id="PTHR42718:SF9">
    <property type="entry name" value="MAJOR FACILITATOR SUPERFAMILY MULTIDRUG TRANSPORTER MFSC"/>
    <property type="match status" value="1"/>
</dbReference>
<feature type="domain" description="Major facilitator superfamily (MFS) profile" evidence="7">
    <location>
        <begin position="9"/>
        <end position="462"/>
    </location>
</feature>
<feature type="transmembrane region" description="Helical" evidence="6">
    <location>
        <begin position="329"/>
        <end position="351"/>
    </location>
</feature>
<keyword evidence="2" id="KW-0813">Transport</keyword>
<organism evidence="8 9">
    <name type="scientific">Novosphingobium hassiacum</name>
    <dbReference type="NCBI Taxonomy" id="173676"/>
    <lineage>
        <taxon>Bacteria</taxon>
        <taxon>Pseudomonadati</taxon>
        <taxon>Pseudomonadota</taxon>
        <taxon>Alphaproteobacteria</taxon>
        <taxon>Sphingomonadales</taxon>
        <taxon>Sphingomonadaceae</taxon>
        <taxon>Novosphingobium</taxon>
    </lineage>
</organism>
<evidence type="ECO:0000256" key="4">
    <source>
        <dbReference type="ARBA" id="ARBA00022989"/>
    </source>
</evidence>
<evidence type="ECO:0000256" key="1">
    <source>
        <dbReference type="ARBA" id="ARBA00004141"/>
    </source>
</evidence>
<dbReference type="PANTHER" id="PTHR42718">
    <property type="entry name" value="MAJOR FACILITATOR SUPERFAMILY MULTIDRUG TRANSPORTER MFSC"/>
    <property type="match status" value="1"/>
</dbReference>
<evidence type="ECO:0000256" key="6">
    <source>
        <dbReference type="SAM" id="Phobius"/>
    </source>
</evidence>
<protein>
    <submittedName>
        <fullName evidence="8">MFS family permease</fullName>
    </submittedName>
</protein>
<dbReference type="Gene3D" id="1.20.1250.20">
    <property type="entry name" value="MFS general substrate transporter like domains"/>
    <property type="match status" value="2"/>
</dbReference>
<dbReference type="RefSeq" id="WP_221214612.1">
    <property type="nucleotide sequence ID" value="NZ_JACICY010000004.1"/>
</dbReference>
<reference evidence="8 9" key="1">
    <citation type="submission" date="2020-08" db="EMBL/GenBank/DDBJ databases">
        <title>Genomic Encyclopedia of Type Strains, Phase IV (KMG-IV): sequencing the most valuable type-strain genomes for metagenomic binning, comparative biology and taxonomic classification.</title>
        <authorList>
            <person name="Goeker M."/>
        </authorList>
    </citation>
    <scope>NUCLEOTIDE SEQUENCE [LARGE SCALE GENOMIC DNA]</scope>
    <source>
        <strain evidence="8 9">DSM 14552</strain>
    </source>
</reference>
<feature type="transmembrane region" description="Helical" evidence="6">
    <location>
        <begin position="97"/>
        <end position="116"/>
    </location>
</feature>
<feature type="transmembrane region" description="Helical" evidence="6">
    <location>
        <begin position="161"/>
        <end position="182"/>
    </location>
</feature>
<dbReference type="InterPro" id="IPR036259">
    <property type="entry name" value="MFS_trans_sf"/>
</dbReference>
<comment type="subcellular location">
    <subcellularLocation>
        <location evidence="1">Membrane</location>
        <topology evidence="1">Multi-pass membrane protein</topology>
    </subcellularLocation>
</comment>
<evidence type="ECO:0000256" key="2">
    <source>
        <dbReference type="ARBA" id="ARBA00022448"/>
    </source>
</evidence>
<proteinExistence type="predicted"/>
<keyword evidence="9" id="KW-1185">Reference proteome</keyword>
<feature type="transmembrane region" description="Helical" evidence="6">
    <location>
        <begin position="291"/>
        <end position="317"/>
    </location>
</feature>
<dbReference type="Proteomes" id="UP000562395">
    <property type="component" value="Unassembled WGS sequence"/>
</dbReference>
<dbReference type="InterPro" id="IPR020846">
    <property type="entry name" value="MFS_dom"/>
</dbReference>
<evidence type="ECO:0000256" key="5">
    <source>
        <dbReference type="ARBA" id="ARBA00023136"/>
    </source>
</evidence>
<keyword evidence="3 6" id="KW-0812">Transmembrane</keyword>
<dbReference type="InterPro" id="IPR011701">
    <property type="entry name" value="MFS"/>
</dbReference>
<dbReference type="Pfam" id="PF07690">
    <property type="entry name" value="MFS_1"/>
    <property type="match status" value="1"/>
</dbReference>
<dbReference type="SUPFAM" id="SSF103473">
    <property type="entry name" value="MFS general substrate transporter"/>
    <property type="match status" value="2"/>
</dbReference>
<sequence length="467" mass="48242">MSRTASILLMCALFVVEVTAAFETAMIYAASGQLIKAFGDPIAVGWLITVYLLVGAAAAAIIARLGDIYGRRRVSLVLMAVIACGSLLSALSSSFLLILIGRGLQGISSAILPLCFGMARENMQPTKVPLAVGVIMSGASAGSAAGLVIGGSIVDNFGWQAIFYASAGMATLSFALLLLFVPRSTAQKGPRAKLDVGSALLFVPGLLAILIAISEGKDWGWTSPTVLGLLAGGLALIVIWIRRSLKHADPLIDVRLFANRNVAIANASYGLIALGGLQMTLVFSIMMQAPVWTGIGLGLSAAVAGLVKLPANVLAFFAGPLSGYSTTRLGGRAVMAGGGMLSALGWVFVLIFHDNVWQIGLSFCIITLGTAILYAAGPNVVISAVPPDRTSEATGMLAVVRSIAMGVGSQLIAVLLATSTISQQGTRGTYPDAHAFMLTVVVIMCLTLSAALISLLLPRRAGLPNLT</sequence>
<evidence type="ECO:0000313" key="8">
    <source>
        <dbReference type="EMBL" id="MBB3860911.1"/>
    </source>
</evidence>
<feature type="transmembrane region" description="Helical" evidence="6">
    <location>
        <begin position="398"/>
        <end position="421"/>
    </location>
</feature>
<feature type="transmembrane region" description="Helical" evidence="6">
    <location>
        <begin position="74"/>
        <end position="91"/>
    </location>
</feature>
<evidence type="ECO:0000313" key="9">
    <source>
        <dbReference type="Proteomes" id="UP000562395"/>
    </source>
</evidence>
<feature type="transmembrane region" description="Helical" evidence="6">
    <location>
        <begin position="357"/>
        <end position="377"/>
    </location>
</feature>
<feature type="transmembrane region" description="Helical" evidence="6">
    <location>
        <begin position="194"/>
        <end position="213"/>
    </location>
</feature>
<feature type="transmembrane region" description="Helical" evidence="6">
    <location>
        <begin position="433"/>
        <end position="457"/>
    </location>
</feature>
<evidence type="ECO:0000256" key="3">
    <source>
        <dbReference type="ARBA" id="ARBA00022692"/>
    </source>
</evidence>
<feature type="transmembrane region" description="Helical" evidence="6">
    <location>
        <begin position="219"/>
        <end position="241"/>
    </location>
</feature>
<dbReference type="GO" id="GO:0022857">
    <property type="term" value="F:transmembrane transporter activity"/>
    <property type="evidence" value="ECO:0007669"/>
    <property type="project" value="InterPro"/>
</dbReference>
<keyword evidence="5 6" id="KW-0472">Membrane</keyword>
<gene>
    <name evidence="8" type="ORF">GGQ88_002180</name>
</gene>
<dbReference type="GO" id="GO:0016020">
    <property type="term" value="C:membrane"/>
    <property type="evidence" value="ECO:0007669"/>
    <property type="project" value="UniProtKB-SubCell"/>
</dbReference>
<feature type="transmembrane region" description="Helical" evidence="6">
    <location>
        <begin position="44"/>
        <end position="62"/>
    </location>
</feature>
<comment type="caution">
    <text evidence="8">The sequence shown here is derived from an EMBL/GenBank/DDBJ whole genome shotgun (WGS) entry which is preliminary data.</text>
</comment>
<feature type="transmembrane region" description="Helical" evidence="6">
    <location>
        <begin position="262"/>
        <end position="285"/>
    </location>
</feature>
<feature type="transmembrane region" description="Helical" evidence="6">
    <location>
        <begin position="128"/>
        <end position="149"/>
    </location>
</feature>
<evidence type="ECO:0000259" key="7">
    <source>
        <dbReference type="PROSITE" id="PS50850"/>
    </source>
</evidence>
<name>A0A7W6EW64_9SPHN</name>
<dbReference type="AlphaFoldDB" id="A0A7W6EW64"/>
<dbReference type="EMBL" id="JACICY010000004">
    <property type="protein sequence ID" value="MBB3860911.1"/>
    <property type="molecule type" value="Genomic_DNA"/>
</dbReference>